<feature type="domain" description="ASCH" evidence="1">
    <location>
        <begin position="18"/>
        <end position="112"/>
    </location>
</feature>
<dbReference type="InterPro" id="IPR007374">
    <property type="entry name" value="ASCH_domain"/>
</dbReference>
<dbReference type="SMART" id="SM01022">
    <property type="entry name" value="ASCH"/>
    <property type="match status" value="1"/>
</dbReference>
<organism evidence="2">
    <name type="scientific">Podoviridae sp. ct4s49</name>
    <dbReference type="NCBI Taxonomy" id="2823555"/>
    <lineage>
        <taxon>Viruses</taxon>
        <taxon>Duplodnaviria</taxon>
        <taxon>Heunggongvirae</taxon>
        <taxon>Uroviricota</taxon>
        <taxon>Caudoviricetes</taxon>
    </lineage>
</organism>
<reference evidence="2" key="1">
    <citation type="journal article" date="2021" name="Proc. Natl. Acad. Sci. U.S.A.">
        <title>A Catalog of Tens of Thousands of Viruses from Human Metagenomes Reveals Hidden Associations with Chronic Diseases.</title>
        <authorList>
            <person name="Tisza M.J."/>
            <person name="Buck C.B."/>
        </authorList>
    </citation>
    <scope>NUCLEOTIDE SEQUENCE</scope>
    <source>
        <strain evidence="2">Ct4s49</strain>
    </source>
</reference>
<dbReference type="Pfam" id="PF04266">
    <property type="entry name" value="ASCH"/>
    <property type="match status" value="1"/>
</dbReference>
<sequence length="137" mass="15899">MKFLVKFYFYQKPMKVLLSIKPEFVEKIISGEKKFEFRKSLPKREGITTVVVYSTMPVGKVVGEFKVKDTLSHTPESLWEKTKEFSGITKNFFDEYFSTRALAHAFEIDSFKLYDEPLVISDVLPSGTPPQSYCYIN</sequence>
<proteinExistence type="predicted"/>
<dbReference type="EMBL" id="BK014699">
    <property type="protein sequence ID" value="DAD68280.1"/>
    <property type="molecule type" value="Genomic_DNA"/>
</dbReference>
<dbReference type="SUPFAM" id="SSF88697">
    <property type="entry name" value="PUA domain-like"/>
    <property type="match status" value="1"/>
</dbReference>
<name>A0A8S5LE95_9CAUD</name>
<accession>A0A8S5LE95</accession>
<dbReference type="Gene3D" id="2.30.130.30">
    <property type="entry name" value="Hypothetical protein"/>
    <property type="match status" value="1"/>
</dbReference>
<evidence type="ECO:0000313" key="2">
    <source>
        <dbReference type="EMBL" id="DAD68280.1"/>
    </source>
</evidence>
<evidence type="ECO:0000259" key="1">
    <source>
        <dbReference type="SMART" id="SM01022"/>
    </source>
</evidence>
<protein>
    <recommendedName>
        <fullName evidence="1">ASCH domain-containing protein</fullName>
    </recommendedName>
</protein>
<dbReference type="InterPro" id="IPR015947">
    <property type="entry name" value="PUA-like_sf"/>
</dbReference>